<evidence type="ECO:0000259" key="1">
    <source>
        <dbReference type="Pfam" id="PF01902"/>
    </source>
</evidence>
<comment type="caution">
    <text evidence="2">The sequence shown here is derived from an EMBL/GenBank/DDBJ whole genome shotgun (WGS) entry which is preliminary data.</text>
</comment>
<reference evidence="3" key="1">
    <citation type="journal article" date="2019" name="Int. J. Syst. Evol. Microbiol.">
        <title>The Global Catalogue of Microorganisms (GCM) 10K type strain sequencing project: providing services to taxonomists for standard genome sequencing and annotation.</title>
        <authorList>
            <consortium name="The Broad Institute Genomics Platform"/>
            <consortium name="The Broad Institute Genome Sequencing Center for Infectious Disease"/>
            <person name="Wu L."/>
            <person name="Ma J."/>
        </authorList>
    </citation>
    <scope>NUCLEOTIDE SEQUENCE [LARGE SCALE GENOMIC DNA]</scope>
    <source>
        <strain evidence="3">KCTC 52925</strain>
    </source>
</reference>
<dbReference type="PIRSF" id="PIRSF039123">
    <property type="entry name" value="Diphthamide_synthase"/>
    <property type="match status" value="1"/>
</dbReference>
<protein>
    <submittedName>
        <fullName evidence="2">Diphthine--ammonia ligase</fullName>
        <ecNumber evidence="2">6.3.1.14</ecNumber>
    </submittedName>
</protein>
<dbReference type="InterPro" id="IPR002761">
    <property type="entry name" value="Diphthami_syn_dom"/>
</dbReference>
<dbReference type="CDD" id="cd01994">
    <property type="entry name" value="AANH_PF0828-like"/>
    <property type="match status" value="1"/>
</dbReference>
<proteinExistence type="predicted"/>
<dbReference type="RefSeq" id="WP_251742958.1">
    <property type="nucleotide sequence ID" value="NZ_JBHUOJ010000024.1"/>
</dbReference>
<organism evidence="2 3">
    <name type="scientific">Christiangramia antarctica</name>
    <dbReference type="NCBI Taxonomy" id="2058158"/>
    <lineage>
        <taxon>Bacteria</taxon>
        <taxon>Pseudomonadati</taxon>
        <taxon>Bacteroidota</taxon>
        <taxon>Flavobacteriia</taxon>
        <taxon>Flavobacteriales</taxon>
        <taxon>Flavobacteriaceae</taxon>
        <taxon>Christiangramia</taxon>
    </lineage>
</organism>
<evidence type="ECO:0000313" key="3">
    <source>
        <dbReference type="Proteomes" id="UP001597438"/>
    </source>
</evidence>
<dbReference type="EC" id="6.3.1.14" evidence="2"/>
<accession>A0ABW5X5K2</accession>
<keyword evidence="3" id="KW-1185">Reference proteome</keyword>
<feature type="domain" description="Diphthamide synthase" evidence="1">
    <location>
        <begin position="6"/>
        <end position="208"/>
    </location>
</feature>
<dbReference type="Pfam" id="PF01902">
    <property type="entry name" value="Diphthami_syn_2"/>
    <property type="match status" value="1"/>
</dbReference>
<dbReference type="NCBIfam" id="TIGR00290">
    <property type="entry name" value="MJ0570_dom"/>
    <property type="match status" value="1"/>
</dbReference>
<dbReference type="GO" id="GO:0017178">
    <property type="term" value="F:diphthine-ammonia ligase activity"/>
    <property type="evidence" value="ECO:0007669"/>
    <property type="project" value="UniProtKB-EC"/>
</dbReference>
<gene>
    <name evidence="2" type="ORF">ACFSYS_10920</name>
</gene>
<sequence length="232" mass="26698">MRKAFLNWSSGKDSALALYAIQQSEEFDIAMLVTSINAETNKISMHGVSIELLKSQAAQIGIPLHTLNIPTEFSKEKYDEFMRKRLLGFKSEGYTHSIFGDIFLEDLKDYRETKLKEVGLKGVFPLWKKNTKDLMETFLDSGFHAICVCTNSKYLSKDFCGRKIDRSFLNDLPENVDPCGENGEFHTFVYDGPIFKNSVSFKTGEVYKKSYDSLEKEKNWDTEFYYCELLSV</sequence>
<evidence type="ECO:0000313" key="2">
    <source>
        <dbReference type="EMBL" id="MFD2833802.1"/>
    </source>
</evidence>
<name>A0ABW5X5K2_9FLAO</name>
<dbReference type="Gene3D" id="3.40.50.620">
    <property type="entry name" value="HUPs"/>
    <property type="match status" value="1"/>
</dbReference>
<dbReference type="Proteomes" id="UP001597438">
    <property type="component" value="Unassembled WGS sequence"/>
</dbReference>
<dbReference type="InterPro" id="IPR030662">
    <property type="entry name" value="DPH6/MJ0570"/>
</dbReference>
<dbReference type="EMBL" id="JBHUOJ010000024">
    <property type="protein sequence ID" value="MFD2833802.1"/>
    <property type="molecule type" value="Genomic_DNA"/>
</dbReference>
<dbReference type="Gene3D" id="3.90.1490.10">
    <property type="entry name" value="putative n-type atp pyrophosphatase, domain 2"/>
    <property type="match status" value="1"/>
</dbReference>
<dbReference type="SUPFAM" id="SSF52402">
    <property type="entry name" value="Adenine nucleotide alpha hydrolases-like"/>
    <property type="match status" value="1"/>
</dbReference>
<keyword evidence="2" id="KW-0436">Ligase</keyword>
<dbReference type="InterPro" id="IPR014729">
    <property type="entry name" value="Rossmann-like_a/b/a_fold"/>
</dbReference>